<dbReference type="PRINTS" id="PR00385">
    <property type="entry name" value="P450"/>
</dbReference>
<dbReference type="InterPro" id="IPR002401">
    <property type="entry name" value="Cyt_P450_E_grp-I"/>
</dbReference>
<dbReference type="Pfam" id="PF00067">
    <property type="entry name" value="p450"/>
    <property type="match status" value="1"/>
</dbReference>
<comment type="cofactor">
    <cofactor evidence="1 9">
        <name>heme</name>
        <dbReference type="ChEBI" id="CHEBI:30413"/>
    </cofactor>
</comment>
<dbReference type="GO" id="GO:0020037">
    <property type="term" value="F:heme binding"/>
    <property type="evidence" value="ECO:0007669"/>
    <property type="project" value="InterPro"/>
</dbReference>
<evidence type="ECO:0000256" key="1">
    <source>
        <dbReference type="ARBA" id="ARBA00001971"/>
    </source>
</evidence>
<name>A0A067N098_BOTB1</name>
<evidence type="ECO:0008006" key="13">
    <source>
        <dbReference type="Google" id="ProtNLM"/>
    </source>
</evidence>
<dbReference type="GO" id="GO:0016705">
    <property type="term" value="F:oxidoreductase activity, acting on paired donors, with incorporation or reduction of molecular oxygen"/>
    <property type="evidence" value="ECO:0007669"/>
    <property type="project" value="InterPro"/>
</dbReference>
<dbReference type="STRING" id="930990.A0A067N098"/>
<comment type="pathway">
    <text evidence="2">Secondary metabolite biosynthesis.</text>
</comment>
<gene>
    <name evidence="11" type="ORF">BOTBODRAFT_25707</name>
</gene>
<dbReference type="InterPro" id="IPR036396">
    <property type="entry name" value="Cyt_P450_sf"/>
</dbReference>
<keyword evidence="5 9" id="KW-0479">Metal-binding</keyword>
<keyword evidence="8 10" id="KW-0503">Monooxygenase</keyword>
<dbReference type="PRINTS" id="PR00463">
    <property type="entry name" value="EP450I"/>
</dbReference>
<dbReference type="AlphaFoldDB" id="A0A067N098"/>
<dbReference type="EMBL" id="KL198016">
    <property type="protein sequence ID" value="KDQ21284.1"/>
    <property type="molecule type" value="Genomic_DNA"/>
</dbReference>
<sequence length="514" mass="57513">MSTLSIALGGLVAVFLVYRWQSTRGLPPLPPGPKPLPIIGNAHQYPHDNESAVFSEWSKIYGNVMSVTLFGQTIVIINDIDTAVDMLENPKRSEIYSGRPASRMAQELVGWDEAAAMLQYGDVIRQHRKNLNQALSTRAVARYWTLQVNEARACCARHLETPDRFRDHIRRTMNAVILSVTYGHHVTSDDDPLVALGEQCMNDFSDAAMPGAFLVDVIPALKYVPAWFPGAGFQRQAAIWRKRLLRFIHEPMETVKKNLANGTQTPCFVTDLLETVTSKEEEERLKWSAVNIHAGGSGTSHVVLSSFYLAMTVTPEVQRKAQAEIDRVIGQDRLPRFEDRGDLPYANAILKEVMRWQPVSALGLPRRTSKEDVYNGYYIPKGALVLYNTRAMCYDPSVFKDPHRFMPERFLEADGKTPVEMSHAREWGTRAFGYGRRSCAGMHLANETLFINIVTALATLNISKGVDESGTPIEPDLNYLPGVINHPKPWKCKIEARSPRAAALLREAVESAVP</sequence>
<evidence type="ECO:0000256" key="10">
    <source>
        <dbReference type="RuleBase" id="RU000461"/>
    </source>
</evidence>
<dbReference type="GO" id="GO:0004497">
    <property type="term" value="F:monooxygenase activity"/>
    <property type="evidence" value="ECO:0007669"/>
    <property type="project" value="UniProtKB-KW"/>
</dbReference>
<evidence type="ECO:0000256" key="2">
    <source>
        <dbReference type="ARBA" id="ARBA00005179"/>
    </source>
</evidence>
<reference evidence="12" key="1">
    <citation type="journal article" date="2014" name="Proc. Natl. Acad. Sci. U.S.A.">
        <title>Extensive sampling of basidiomycete genomes demonstrates inadequacy of the white-rot/brown-rot paradigm for wood decay fungi.</title>
        <authorList>
            <person name="Riley R."/>
            <person name="Salamov A.A."/>
            <person name="Brown D.W."/>
            <person name="Nagy L.G."/>
            <person name="Floudas D."/>
            <person name="Held B.W."/>
            <person name="Levasseur A."/>
            <person name="Lombard V."/>
            <person name="Morin E."/>
            <person name="Otillar R."/>
            <person name="Lindquist E.A."/>
            <person name="Sun H."/>
            <person name="LaButti K.M."/>
            <person name="Schmutz J."/>
            <person name="Jabbour D."/>
            <person name="Luo H."/>
            <person name="Baker S.E."/>
            <person name="Pisabarro A.G."/>
            <person name="Walton J.D."/>
            <person name="Blanchette R.A."/>
            <person name="Henrissat B."/>
            <person name="Martin F."/>
            <person name="Cullen D."/>
            <person name="Hibbett D.S."/>
            <person name="Grigoriev I.V."/>
        </authorList>
    </citation>
    <scope>NUCLEOTIDE SEQUENCE [LARGE SCALE GENOMIC DNA]</scope>
    <source>
        <strain evidence="12">FD-172 SS1</strain>
    </source>
</reference>
<comment type="similarity">
    <text evidence="3 10">Belongs to the cytochrome P450 family.</text>
</comment>
<evidence type="ECO:0000256" key="5">
    <source>
        <dbReference type="ARBA" id="ARBA00022723"/>
    </source>
</evidence>
<dbReference type="Proteomes" id="UP000027195">
    <property type="component" value="Unassembled WGS sequence"/>
</dbReference>
<protein>
    <recommendedName>
        <fullName evidence="13">Cytochrome P450</fullName>
    </recommendedName>
</protein>
<dbReference type="InterPro" id="IPR050364">
    <property type="entry name" value="Cytochrome_P450_fung"/>
</dbReference>
<dbReference type="Gene3D" id="1.10.630.10">
    <property type="entry name" value="Cytochrome P450"/>
    <property type="match status" value="1"/>
</dbReference>
<dbReference type="InterPro" id="IPR017972">
    <property type="entry name" value="Cyt_P450_CS"/>
</dbReference>
<evidence type="ECO:0000313" key="11">
    <source>
        <dbReference type="EMBL" id="KDQ21284.1"/>
    </source>
</evidence>
<dbReference type="PANTHER" id="PTHR46300">
    <property type="entry name" value="P450, PUTATIVE (EUROFUNG)-RELATED-RELATED"/>
    <property type="match status" value="1"/>
</dbReference>
<keyword evidence="6 10" id="KW-0560">Oxidoreductase</keyword>
<dbReference type="InterPro" id="IPR001128">
    <property type="entry name" value="Cyt_P450"/>
</dbReference>
<feature type="binding site" description="axial binding residue" evidence="9">
    <location>
        <position position="439"/>
    </location>
    <ligand>
        <name>heme</name>
        <dbReference type="ChEBI" id="CHEBI:30413"/>
    </ligand>
    <ligandPart>
        <name>Fe</name>
        <dbReference type="ChEBI" id="CHEBI:18248"/>
    </ligandPart>
</feature>
<dbReference type="PROSITE" id="PS00086">
    <property type="entry name" value="CYTOCHROME_P450"/>
    <property type="match status" value="1"/>
</dbReference>
<keyword evidence="7 9" id="KW-0408">Iron</keyword>
<organism evidence="11 12">
    <name type="scientific">Botryobasidium botryosum (strain FD-172 SS1)</name>
    <dbReference type="NCBI Taxonomy" id="930990"/>
    <lineage>
        <taxon>Eukaryota</taxon>
        <taxon>Fungi</taxon>
        <taxon>Dikarya</taxon>
        <taxon>Basidiomycota</taxon>
        <taxon>Agaricomycotina</taxon>
        <taxon>Agaricomycetes</taxon>
        <taxon>Cantharellales</taxon>
        <taxon>Botryobasidiaceae</taxon>
        <taxon>Botryobasidium</taxon>
    </lineage>
</organism>
<accession>A0A067N098</accession>
<dbReference type="InParanoid" id="A0A067N098"/>
<evidence type="ECO:0000256" key="9">
    <source>
        <dbReference type="PIRSR" id="PIRSR602401-1"/>
    </source>
</evidence>
<dbReference type="CDD" id="cd11065">
    <property type="entry name" value="CYP64-like"/>
    <property type="match status" value="1"/>
</dbReference>
<evidence type="ECO:0000256" key="8">
    <source>
        <dbReference type="ARBA" id="ARBA00023033"/>
    </source>
</evidence>
<dbReference type="OrthoDB" id="2789670at2759"/>
<evidence type="ECO:0000256" key="7">
    <source>
        <dbReference type="ARBA" id="ARBA00023004"/>
    </source>
</evidence>
<keyword evidence="12" id="KW-1185">Reference proteome</keyword>
<dbReference type="PANTHER" id="PTHR46300:SF7">
    <property type="entry name" value="P450, PUTATIVE (EUROFUNG)-RELATED"/>
    <property type="match status" value="1"/>
</dbReference>
<evidence type="ECO:0000313" key="12">
    <source>
        <dbReference type="Proteomes" id="UP000027195"/>
    </source>
</evidence>
<dbReference type="HOGENOM" id="CLU_001570_2_3_1"/>
<dbReference type="SUPFAM" id="SSF48264">
    <property type="entry name" value="Cytochrome P450"/>
    <property type="match status" value="1"/>
</dbReference>
<dbReference type="GO" id="GO:0005506">
    <property type="term" value="F:iron ion binding"/>
    <property type="evidence" value="ECO:0007669"/>
    <property type="project" value="InterPro"/>
</dbReference>
<keyword evidence="4 9" id="KW-0349">Heme</keyword>
<evidence type="ECO:0000256" key="6">
    <source>
        <dbReference type="ARBA" id="ARBA00023002"/>
    </source>
</evidence>
<evidence type="ECO:0000256" key="3">
    <source>
        <dbReference type="ARBA" id="ARBA00010617"/>
    </source>
</evidence>
<evidence type="ECO:0000256" key="4">
    <source>
        <dbReference type="ARBA" id="ARBA00022617"/>
    </source>
</evidence>
<proteinExistence type="inferred from homology"/>